<dbReference type="InterPro" id="IPR024213">
    <property type="entry name" value="DUF3822"/>
</dbReference>
<evidence type="ECO:0000313" key="1">
    <source>
        <dbReference type="EMBL" id="OEJ99669.1"/>
    </source>
</evidence>
<dbReference type="AlphaFoldDB" id="A0A1E5SKL9"/>
<proteinExistence type="predicted"/>
<evidence type="ECO:0008006" key="3">
    <source>
        <dbReference type="Google" id="ProtNLM"/>
    </source>
</evidence>
<dbReference type="RefSeq" id="WP_069835131.1">
    <property type="nucleotide sequence ID" value="NZ_MDGQ01000005.1"/>
</dbReference>
<protein>
    <recommendedName>
        <fullName evidence="3">DUF3822 domain-containing protein</fullName>
    </recommendedName>
</protein>
<keyword evidence="2" id="KW-1185">Reference proteome</keyword>
<dbReference type="Gene3D" id="3.30.420.260">
    <property type="match status" value="1"/>
</dbReference>
<reference evidence="1 2" key="1">
    <citation type="submission" date="2016-08" db="EMBL/GenBank/DDBJ databases">
        <title>Draft genome of Fabibacter sp. strain SK-8.</title>
        <authorList>
            <person name="Wong S.-K."/>
            <person name="Hamasaki K."/>
            <person name="Yoshizawa S."/>
        </authorList>
    </citation>
    <scope>NUCLEOTIDE SEQUENCE [LARGE SCALE GENOMIC DNA]</scope>
    <source>
        <strain evidence="1 2">SK-8</strain>
    </source>
</reference>
<dbReference type="Gene3D" id="3.30.420.250">
    <property type="match status" value="1"/>
</dbReference>
<dbReference type="OrthoDB" id="658622at2"/>
<name>A0A1E5SKL9_9BACT</name>
<dbReference type="Proteomes" id="UP000095552">
    <property type="component" value="Unassembled WGS sequence"/>
</dbReference>
<comment type="caution">
    <text evidence="1">The sequence shown here is derived from an EMBL/GenBank/DDBJ whole genome shotgun (WGS) entry which is preliminary data.</text>
</comment>
<evidence type="ECO:0000313" key="2">
    <source>
        <dbReference type="Proteomes" id="UP000095552"/>
    </source>
</evidence>
<dbReference type="Pfam" id="PF12864">
    <property type="entry name" value="DUF3822"/>
    <property type="match status" value="1"/>
</dbReference>
<accession>A0A1E5SKL9</accession>
<sequence length="287" mass="33203">MRSTTTQEIISIKDERLDIDRIGQYRLSFFISEDACEISIFDIQKKQLLLFENRPFDQELNTVENLQAIYDDHILVPAGFWKEIHVFFRNKKFSLIPFPVFDKKHLSAYVRLNEPTDPNTDDYHFKILDELGMTVAFGYPAAVKDWFKTSYPRTALYFNHQSIAYLNGIKNQLRTKANNSLYMSLNASGVQIAGFNLSRLAIYNQFHFSEAKQLVKLALLTAQQFSDAGQAIPLLVHGTKDQVEAYMPTLRKFFSNVELGQRPSGLMIHPVFNELESYEYFDVLSNL</sequence>
<gene>
    <name evidence="1" type="ORF">BFP71_08855</name>
</gene>
<organism evidence="1 2">
    <name type="scientific">Roseivirga misakiensis</name>
    <dbReference type="NCBI Taxonomy" id="1563681"/>
    <lineage>
        <taxon>Bacteria</taxon>
        <taxon>Pseudomonadati</taxon>
        <taxon>Bacteroidota</taxon>
        <taxon>Cytophagia</taxon>
        <taxon>Cytophagales</taxon>
        <taxon>Roseivirgaceae</taxon>
        <taxon>Roseivirga</taxon>
    </lineage>
</organism>
<dbReference type="EMBL" id="MDGQ01000005">
    <property type="protein sequence ID" value="OEJ99669.1"/>
    <property type="molecule type" value="Genomic_DNA"/>
</dbReference>
<dbReference type="STRING" id="1563681.BFP71_08855"/>
<dbReference type="CDD" id="cd24013">
    <property type="entry name" value="ASKHA_ATPase_BT3980-like"/>
    <property type="match status" value="1"/>
</dbReference>